<comment type="caution">
    <text evidence="10">The sequence shown here is derived from an EMBL/GenBank/DDBJ whole genome shotgun (WGS) entry which is preliminary data.</text>
</comment>
<evidence type="ECO:0000256" key="5">
    <source>
        <dbReference type="ARBA" id="ARBA00043884"/>
    </source>
</evidence>
<dbReference type="UniPathway" id="UPA00070">
    <property type="reaction ID" value="UER00116"/>
</dbReference>
<evidence type="ECO:0000256" key="4">
    <source>
        <dbReference type="ARBA" id="ARBA00022975"/>
    </source>
</evidence>
<feature type="binding site" evidence="7">
    <location>
        <position position="211"/>
    </location>
    <ligand>
        <name>L-aspartate</name>
        <dbReference type="ChEBI" id="CHEBI:29991"/>
    </ligand>
</feature>
<evidence type="ECO:0000256" key="2">
    <source>
        <dbReference type="ARBA" id="ARBA00008896"/>
    </source>
</evidence>
<dbReference type="Pfam" id="PF02729">
    <property type="entry name" value="OTCace_N"/>
    <property type="match status" value="1"/>
</dbReference>
<dbReference type="SUPFAM" id="SSF53671">
    <property type="entry name" value="Aspartate/ornithine carbamoyltransferase"/>
    <property type="match status" value="1"/>
</dbReference>
<comment type="subunit">
    <text evidence="7">Heterododecamer (2C3:3R2) of six catalytic PyrB chains organized as two trimers (C3), and six regulatory PyrI chains organized as three dimers (R2).</text>
</comment>
<dbReference type="Pfam" id="PF00185">
    <property type="entry name" value="OTCace"/>
    <property type="match status" value="1"/>
</dbReference>
<feature type="binding site" evidence="7">
    <location>
        <position position="50"/>
    </location>
    <ligand>
        <name>carbamoyl phosphate</name>
        <dbReference type="ChEBI" id="CHEBI:58228"/>
    </ligand>
</feature>
<dbReference type="InterPro" id="IPR006130">
    <property type="entry name" value="Asp/Orn_carbamoylTrfase"/>
</dbReference>
<dbReference type="InterPro" id="IPR006132">
    <property type="entry name" value="Asp/Orn_carbamoyltranf_P-bd"/>
</dbReference>
<dbReference type="GO" id="GO:0004070">
    <property type="term" value="F:aspartate carbamoyltransferase activity"/>
    <property type="evidence" value="ECO:0007669"/>
    <property type="project" value="UniProtKB-UniRule"/>
</dbReference>
<evidence type="ECO:0000256" key="3">
    <source>
        <dbReference type="ARBA" id="ARBA00022679"/>
    </source>
</evidence>
<evidence type="ECO:0000256" key="6">
    <source>
        <dbReference type="ARBA" id="ARBA00048859"/>
    </source>
</evidence>
<evidence type="ECO:0000313" key="11">
    <source>
        <dbReference type="Proteomes" id="UP000628775"/>
    </source>
</evidence>
<organism evidence="10 11">
    <name type="scientific">Pullulanibacillus camelliae</name>
    <dbReference type="NCBI Taxonomy" id="1707096"/>
    <lineage>
        <taxon>Bacteria</taxon>
        <taxon>Bacillati</taxon>
        <taxon>Bacillota</taxon>
        <taxon>Bacilli</taxon>
        <taxon>Bacillales</taxon>
        <taxon>Sporolactobacillaceae</taxon>
        <taxon>Pullulanibacillus</taxon>
    </lineage>
</organism>
<feature type="binding site" evidence="7">
    <location>
        <position position="161"/>
    </location>
    <ligand>
        <name>L-aspartate</name>
        <dbReference type="ChEBI" id="CHEBI:29991"/>
    </ligand>
</feature>
<dbReference type="InterPro" id="IPR006131">
    <property type="entry name" value="Asp_carbamoyltransf_Asp/Orn-bd"/>
</dbReference>
<sequence>MTHLLALSELSVQQIEGLLERAQAIQDHGVAPRITEPAFVANLFFEPSTRTRFSFEVAEKRLGFNVLNVEEATSSVQKGETLYDTLRLLEEIGVRAAVIRHFEAGFYKDLRDRLTLSIINAGDGDGHHPSQTLLDLLTMRQEFQQFQGLTVAMIGDLRHSRVARSNAEVLHRLGVKVILTGPKAWQDPSFPGSYVSIDEAVETADVVNLLRIQKERHREMDGFTPEAYHQAYGLTLKRAQAMKPEAIIMHPAPFNRDVEIASELVESKQSRIFKQMHNGVFMRMAIMEWACQGRPNANNQRIELTV</sequence>
<dbReference type="PRINTS" id="PR00100">
    <property type="entry name" value="AOTCASE"/>
</dbReference>
<dbReference type="GO" id="GO:0044205">
    <property type="term" value="P:'de novo' UMP biosynthetic process"/>
    <property type="evidence" value="ECO:0007669"/>
    <property type="project" value="UniProtKB-UniRule"/>
</dbReference>
<dbReference type="GO" id="GO:0006520">
    <property type="term" value="P:amino acid metabolic process"/>
    <property type="evidence" value="ECO:0007669"/>
    <property type="project" value="InterPro"/>
</dbReference>
<name>A0A8J2YFC4_9BACL</name>
<feature type="binding site" evidence="7">
    <location>
        <position position="253"/>
    </location>
    <ligand>
        <name>carbamoyl phosphate</name>
        <dbReference type="ChEBI" id="CHEBI:58228"/>
    </ligand>
</feature>
<dbReference type="RefSeq" id="WP_188693082.1">
    <property type="nucleotide sequence ID" value="NZ_BMIR01000008.1"/>
</dbReference>
<keyword evidence="4 7" id="KW-0665">Pyrimidine biosynthesis</keyword>
<dbReference type="PANTHER" id="PTHR45753:SF6">
    <property type="entry name" value="ASPARTATE CARBAMOYLTRANSFERASE"/>
    <property type="match status" value="1"/>
</dbReference>
<evidence type="ECO:0000256" key="1">
    <source>
        <dbReference type="ARBA" id="ARBA00004852"/>
    </source>
</evidence>
<comment type="pathway">
    <text evidence="1 7">Pyrimidine metabolism; UMP biosynthesis via de novo pathway; (S)-dihydroorotate from bicarbonate: step 2/3.</text>
</comment>
<feature type="binding site" evidence="7">
    <location>
        <position position="131"/>
    </location>
    <ligand>
        <name>carbamoyl phosphate</name>
        <dbReference type="ChEBI" id="CHEBI:58228"/>
    </ligand>
</feature>
<dbReference type="NCBIfam" id="TIGR00670">
    <property type="entry name" value="asp_carb_tr"/>
    <property type="match status" value="1"/>
</dbReference>
<feature type="binding site" evidence="7">
    <location>
        <position position="252"/>
    </location>
    <ligand>
        <name>carbamoyl phosphate</name>
        <dbReference type="ChEBI" id="CHEBI:58228"/>
    </ligand>
</feature>
<dbReference type="PANTHER" id="PTHR45753">
    <property type="entry name" value="ORNITHINE CARBAMOYLTRANSFERASE, MITOCHONDRIAL"/>
    <property type="match status" value="1"/>
</dbReference>
<proteinExistence type="inferred from homology"/>
<comment type="similarity">
    <text evidence="2 7">Belongs to the aspartate/ornithine carbamoyltransferase superfamily. ATCase family.</text>
</comment>
<dbReference type="GO" id="GO:0005829">
    <property type="term" value="C:cytosol"/>
    <property type="evidence" value="ECO:0007669"/>
    <property type="project" value="TreeGrafter"/>
</dbReference>
<dbReference type="GO" id="GO:0006207">
    <property type="term" value="P:'de novo' pyrimidine nucleobase biosynthetic process"/>
    <property type="evidence" value="ECO:0007669"/>
    <property type="project" value="InterPro"/>
</dbReference>
<dbReference type="Gene3D" id="3.40.50.1370">
    <property type="entry name" value="Aspartate/ornithine carbamoyltransferase"/>
    <property type="match status" value="2"/>
</dbReference>
<evidence type="ECO:0000313" key="10">
    <source>
        <dbReference type="EMBL" id="GGE41545.1"/>
    </source>
</evidence>
<keyword evidence="3 7" id="KW-0808">Transferase</keyword>
<accession>A0A8J2YFC4</accession>
<dbReference type="EC" id="2.1.3.2" evidence="7"/>
<dbReference type="InterPro" id="IPR036901">
    <property type="entry name" value="Asp/Orn_carbamoylTrfase_sf"/>
</dbReference>
<reference evidence="10" key="1">
    <citation type="journal article" date="2014" name="Int. J. Syst. Evol. Microbiol.">
        <title>Complete genome sequence of Corynebacterium casei LMG S-19264T (=DSM 44701T), isolated from a smear-ripened cheese.</title>
        <authorList>
            <consortium name="US DOE Joint Genome Institute (JGI-PGF)"/>
            <person name="Walter F."/>
            <person name="Albersmeier A."/>
            <person name="Kalinowski J."/>
            <person name="Ruckert C."/>
        </authorList>
    </citation>
    <scope>NUCLEOTIDE SEQUENCE</scope>
    <source>
        <strain evidence="10">CGMCC 1.15371</strain>
    </source>
</reference>
<dbReference type="GO" id="GO:0016597">
    <property type="term" value="F:amino acid binding"/>
    <property type="evidence" value="ECO:0007669"/>
    <property type="project" value="InterPro"/>
</dbReference>
<feature type="binding site" evidence="7">
    <location>
        <position position="78"/>
    </location>
    <ligand>
        <name>L-aspartate</name>
        <dbReference type="ChEBI" id="CHEBI:29991"/>
    </ligand>
</feature>
<comment type="function">
    <text evidence="5 7">Catalyzes the condensation of carbamoyl phosphate and aspartate to form carbamoyl aspartate and inorganic phosphate, the committed step in the de novo pyrimidine nucleotide biosynthesis pathway.</text>
</comment>
<evidence type="ECO:0000259" key="9">
    <source>
        <dbReference type="Pfam" id="PF02729"/>
    </source>
</evidence>
<comment type="catalytic activity">
    <reaction evidence="6 7">
        <text>carbamoyl phosphate + L-aspartate = N-carbamoyl-L-aspartate + phosphate + H(+)</text>
        <dbReference type="Rhea" id="RHEA:20013"/>
        <dbReference type="ChEBI" id="CHEBI:15378"/>
        <dbReference type="ChEBI" id="CHEBI:29991"/>
        <dbReference type="ChEBI" id="CHEBI:32814"/>
        <dbReference type="ChEBI" id="CHEBI:43474"/>
        <dbReference type="ChEBI" id="CHEBI:58228"/>
        <dbReference type="EC" id="2.1.3.2"/>
    </reaction>
</comment>
<feature type="binding site" evidence="7">
    <location>
        <position position="51"/>
    </location>
    <ligand>
        <name>carbamoyl phosphate</name>
        <dbReference type="ChEBI" id="CHEBI:58228"/>
    </ligand>
</feature>
<dbReference type="FunFam" id="3.40.50.1370:FF:000011">
    <property type="entry name" value="Aspartate carbamoyltransferase"/>
    <property type="match status" value="1"/>
</dbReference>
<feature type="domain" description="Aspartate/ornithine carbamoyltransferase carbamoyl-P binding" evidence="9">
    <location>
        <begin position="3"/>
        <end position="141"/>
    </location>
</feature>
<evidence type="ECO:0000259" key="8">
    <source>
        <dbReference type="Pfam" id="PF00185"/>
    </source>
</evidence>
<gene>
    <name evidence="7 10" type="primary">pyrB</name>
    <name evidence="10" type="ORF">GCM10011391_20360</name>
</gene>
<feature type="domain" description="Aspartate/ornithine carbamoyltransferase Asp/Orn-binding" evidence="8">
    <location>
        <begin position="147"/>
        <end position="289"/>
    </location>
</feature>
<feature type="binding site" evidence="7">
    <location>
        <position position="100"/>
    </location>
    <ligand>
        <name>carbamoyl phosphate</name>
        <dbReference type="ChEBI" id="CHEBI:58228"/>
    </ligand>
</feature>
<dbReference type="NCBIfam" id="NF002032">
    <property type="entry name" value="PRK00856.1"/>
    <property type="match status" value="1"/>
</dbReference>
<dbReference type="Proteomes" id="UP000628775">
    <property type="component" value="Unassembled WGS sequence"/>
</dbReference>
<evidence type="ECO:0000256" key="7">
    <source>
        <dbReference type="HAMAP-Rule" id="MF_00001"/>
    </source>
</evidence>
<protein>
    <recommendedName>
        <fullName evidence="7">Aspartate carbamoyltransferase</fullName>
        <ecNumber evidence="7">2.1.3.2</ecNumber>
    </recommendedName>
    <alternativeName>
        <fullName evidence="7">Aspartate transcarbamylase</fullName>
        <shortName evidence="7">ATCase</shortName>
    </alternativeName>
</protein>
<keyword evidence="11" id="KW-1185">Reference proteome</keyword>
<dbReference type="InterPro" id="IPR002082">
    <property type="entry name" value="Asp_carbamoyltransf"/>
</dbReference>
<dbReference type="PROSITE" id="PS00097">
    <property type="entry name" value="CARBAMOYLTRANSFERASE"/>
    <property type="match status" value="1"/>
</dbReference>
<dbReference type="AlphaFoldDB" id="A0A8J2YFC4"/>
<dbReference type="PRINTS" id="PR00101">
    <property type="entry name" value="ATCASE"/>
</dbReference>
<dbReference type="EMBL" id="BMIR01000008">
    <property type="protein sequence ID" value="GGE41545.1"/>
    <property type="molecule type" value="Genomic_DNA"/>
</dbReference>
<feature type="binding site" evidence="7">
    <location>
        <position position="128"/>
    </location>
    <ligand>
        <name>carbamoyl phosphate</name>
        <dbReference type="ChEBI" id="CHEBI:58228"/>
    </ligand>
</feature>
<reference evidence="10" key="2">
    <citation type="submission" date="2020-09" db="EMBL/GenBank/DDBJ databases">
        <authorList>
            <person name="Sun Q."/>
            <person name="Zhou Y."/>
        </authorList>
    </citation>
    <scope>NUCLEOTIDE SEQUENCE</scope>
    <source>
        <strain evidence="10">CGMCC 1.15371</strain>
    </source>
</reference>
<dbReference type="HAMAP" id="MF_00001">
    <property type="entry name" value="Asp_carb_tr"/>
    <property type="match status" value="1"/>
</dbReference>